<dbReference type="InterPro" id="IPR049940">
    <property type="entry name" value="GluQ/Sye"/>
</dbReference>
<dbReference type="InterPro" id="IPR045462">
    <property type="entry name" value="aa-tRNA-synth_I_cd-bd"/>
</dbReference>
<evidence type="ECO:0000256" key="5">
    <source>
        <dbReference type="ARBA" id="ARBA00022598"/>
    </source>
</evidence>
<dbReference type="Gene3D" id="3.40.50.620">
    <property type="entry name" value="HUPs"/>
    <property type="match status" value="1"/>
</dbReference>
<comment type="caution">
    <text evidence="12">Lacks conserved residue(s) required for the propagation of feature annotation.</text>
</comment>
<organism evidence="15 16">
    <name type="scientific">Helicobacter pylori NY40</name>
    <dbReference type="NCBI Taxonomy" id="1426844"/>
    <lineage>
        <taxon>Bacteria</taxon>
        <taxon>Pseudomonadati</taxon>
        <taxon>Campylobacterota</taxon>
        <taxon>Epsilonproteobacteria</taxon>
        <taxon>Campylobacterales</taxon>
        <taxon>Helicobacteraceae</taxon>
        <taxon>Helicobacter</taxon>
    </lineage>
</organism>
<dbReference type="SUPFAM" id="SSF52374">
    <property type="entry name" value="Nucleotidylyl transferase"/>
    <property type="match status" value="1"/>
</dbReference>
<comment type="similarity">
    <text evidence="2 12">Belongs to the class-I aminoacyl-tRNA synthetase family. Glutamate--tRNA ligase type 1 subfamily.</text>
</comment>
<evidence type="ECO:0000256" key="7">
    <source>
        <dbReference type="ARBA" id="ARBA00022840"/>
    </source>
</evidence>
<dbReference type="InterPro" id="IPR014729">
    <property type="entry name" value="Rossmann-like_a/b/a_fold"/>
</dbReference>
<dbReference type="Gene3D" id="1.10.10.350">
    <property type="match status" value="1"/>
</dbReference>
<dbReference type="InterPro" id="IPR020058">
    <property type="entry name" value="Glu/Gln-tRNA-synth_Ib_cat-dom"/>
</dbReference>
<evidence type="ECO:0000256" key="11">
    <source>
        <dbReference type="ARBA" id="ARBA00054667"/>
    </source>
</evidence>
<dbReference type="FunFam" id="3.40.50.620:FF:000007">
    <property type="entry name" value="Glutamate--tRNA ligase"/>
    <property type="match status" value="1"/>
</dbReference>
<dbReference type="PANTHER" id="PTHR43311:SF2">
    <property type="entry name" value="GLUTAMATE--TRNA LIGASE, MITOCHONDRIAL-RELATED"/>
    <property type="match status" value="1"/>
</dbReference>
<dbReference type="PANTHER" id="PTHR43311">
    <property type="entry name" value="GLUTAMATE--TRNA LIGASE"/>
    <property type="match status" value="1"/>
</dbReference>
<evidence type="ECO:0000256" key="8">
    <source>
        <dbReference type="ARBA" id="ARBA00022917"/>
    </source>
</evidence>
<evidence type="ECO:0000256" key="10">
    <source>
        <dbReference type="ARBA" id="ARBA00050184"/>
    </source>
</evidence>
<evidence type="ECO:0000256" key="9">
    <source>
        <dbReference type="ARBA" id="ARBA00023146"/>
    </source>
</evidence>
<dbReference type="GO" id="GO:0005829">
    <property type="term" value="C:cytosol"/>
    <property type="evidence" value="ECO:0007669"/>
    <property type="project" value="TreeGrafter"/>
</dbReference>
<evidence type="ECO:0000256" key="1">
    <source>
        <dbReference type="ARBA" id="ARBA00004496"/>
    </source>
</evidence>
<dbReference type="InterPro" id="IPR020751">
    <property type="entry name" value="aa-tRNA-synth_I_codon-bd_sub2"/>
</dbReference>
<evidence type="ECO:0000256" key="12">
    <source>
        <dbReference type="HAMAP-Rule" id="MF_00022"/>
    </source>
</evidence>
<dbReference type="HOGENOM" id="CLU_015768_6_0_7"/>
<keyword evidence="8 12" id="KW-0648">Protein biosynthesis</keyword>
<dbReference type="HAMAP" id="MF_00022">
    <property type="entry name" value="Glu_tRNA_synth_type1"/>
    <property type="match status" value="1"/>
</dbReference>
<feature type="domain" description="Glutamyl/glutaminyl-tRNA synthetase class Ib catalytic" evidence="13">
    <location>
        <begin position="3"/>
        <end position="298"/>
    </location>
</feature>
<dbReference type="Pfam" id="PF19269">
    <property type="entry name" value="Anticodon_2"/>
    <property type="match status" value="1"/>
</dbReference>
<gene>
    <name evidence="12" type="primary">gltX</name>
    <name evidence="15" type="ORF">NY40_1321</name>
</gene>
<sequence length="439" mass="51060">MLRFAPSPTGDMHIGNLRAAIFNYIVAKQQHKPFLIRIEDTDKERNIEGKDREILEILKLMGISWDKLVYQSHNIEYHREMAEKLLKENKAFYCYASAEFLEREKEKAKNEKRPFRYLDEWATLEKDKHHAPVVRLKAPNHAVSFNDAIKKEVEFEPDELDSFVLLRQDKSPTYNFACACDDLLYEISLIIRGEDHVSNTPKQILIQQALGSNDPIVYAHLPIILDEVSGKKMSKRDEASSVKWLLNQGFLPVAIANYLITIGNKVPKEVFSLDEAIEWFSLENLSSSPAHFNLKYLKHLNHEHLKLLDDEKLLELTSIKDKNLLGLLRLFIEECGTLLELKEKISLFLEPKDIVKTYENEDFKERCLALFNALKSMDFQAYKDFESFKKEAMRLSQLKGKDFFKPLRILLTGNSHGVELPLIFPYIQSHHQEVLRLKA</sequence>
<protein>
    <recommendedName>
        <fullName evidence="12">Glutamate--tRNA ligase</fullName>
        <ecNumber evidence="12">6.1.1.17</ecNumber>
    </recommendedName>
    <alternativeName>
        <fullName evidence="12">Glutamyl-tRNA synthetase</fullName>
        <shortName evidence="12">GluRS</shortName>
    </alternativeName>
</protein>
<dbReference type="RefSeq" id="WP_041051281.1">
    <property type="nucleotide sequence ID" value="NZ_AP014523.1"/>
</dbReference>
<dbReference type="NCBIfam" id="TIGR00464">
    <property type="entry name" value="gltX_bact"/>
    <property type="match status" value="1"/>
</dbReference>
<comment type="subcellular location">
    <subcellularLocation>
        <location evidence="1 12">Cytoplasm</location>
    </subcellularLocation>
</comment>
<dbReference type="InterPro" id="IPR004527">
    <property type="entry name" value="Glu-tRNA-ligase_bac/mito"/>
</dbReference>
<evidence type="ECO:0000313" key="15">
    <source>
        <dbReference type="EMBL" id="BAO98328.1"/>
    </source>
</evidence>
<evidence type="ECO:0000259" key="13">
    <source>
        <dbReference type="Pfam" id="PF00749"/>
    </source>
</evidence>
<dbReference type="EMBL" id="AP014523">
    <property type="protein sequence ID" value="BAO98328.1"/>
    <property type="molecule type" value="Genomic_DNA"/>
</dbReference>
<keyword evidence="6 12" id="KW-0547">Nucleotide-binding</keyword>
<feature type="short sequence motif" description="'KMSKS' region" evidence="12">
    <location>
        <begin position="232"/>
        <end position="236"/>
    </location>
</feature>
<keyword evidence="5 12" id="KW-0436">Ligase</keyword>
<feature type="binding site" evidence="12">
    <location>
        <position position="235"/>
    </location>
    <ligand>
        <name>ATP</name>
        <dbReference type="ChEBI" id="CHEBI:30616"/>
    </ligand>
</feature>
<keyword evidence="4 12" id="KW-0963">Cytoplasm</keyword>
<proteinExistence type="inferred from homology"/>
<evidence type="ECO:0000256" key="6">
    <source>
        <dbReference type="ARBA" id="ARBA00022741"/>
    </source>
</evidence>
<evidence type="ECO:0000256" key="4">
    <source>
        <dbReference type="ARBA" id="ARBA00022490"/>
    </source>
</evidence>
<dbReference type="InterPro" id="IPR008925">
    <property type="entry name" value="aa_tRNA-synth_I_cd-bd_sf"/>
</dbReference>
<reference evidence="15 16" key="1">
    <citation type="submission" date="2013-11" db="EMBL/GenBank/DDBJ databases">
        <title>Estimation of Helicobacter pylori bacteriophage ecology using H. pylori isolates.</title>
        <authorList>
            <person name="Uchiyama J."/>
            <person name="Takemura-Uchiyama I."/>
            <person name="Ujihara T."/>
            <person name="Matsuzaki S."/>
        </authorList>
    </citation>
    <scope>NUCLEOTIDE SEQUENCE [LARGE SCALE GENOMIC DNA]</scope>
    <source>
        <strain evidence="15 16">NY40</strain>
    </source>
</reference>
<dbReference type="InterPro" id="IPR001412">
    <property type="entry name" value="aa-tRNA-synth_I_CS"/>
</dbReference>
<name>A0A060PVJ5_HELPX</name>
<dbReference type="GO" id="GO:0004818">
    <property type="term" value="F:glutamate-tRNA ligase activity"/>
    <property type="evidence" value="ECO:0007669"/>
    <property type="project" value="UniProtKB-UniRule"/>
</dbReference>
<evidence type="ECO:0000256" key="2">
    <source>
        <dbReference type="ARBA" id="ARBA00007894"/>
    </source>
</evidence>
<evidence type="ECO:0000256" key="3">
    <source>
        <dbReference type="ARBA" id="ARBA00011245"/>
    </source>
</evidence>
<dbReference type="Proteomes" id="UP000031662">
    <property type="component" value="Chromosome"/>
</dbReference>
<comment type="function">
    <text evidence="11">Aminoacylates tRNA(Gln) with glutamate. Does not aminoacylate tRNA(Glu).</text>
</comment>
<evidence type="ECO:0000259" key="14">
    <source>
        <dbReference type="Pfam" id="PF19269"/>
    </source>
</evidence>
<dbReference type="EC" id="6.1.1.17" evidence="12"/>
<evidence type="ECO:0000313" key="16">
    <source>
        <dbReference type="Proteomes" id="UP000031662"/>
    </source>
</evidence>
<feature type="domain" description="Aminoacyl-tRNA synthetase class I anticodon-binding" evidence="14">
    <location>
        <begin position="317"/>
        <end position="422"/>
    </location>
</feature>
<feature type="short sequence motif" description="'HIGH' region" evidence="12">
    <location>
        <begin position="6"/>
        <end position="16"/>
    </location>
</feature>
<keyword evidence="9 12" id="KW-0030">Aminoacyl-tRNA synthetase</keyword>
<dbReference type="GO" id="GO:0006424">
    <property type="term" value="P:glutamyl-tRNA aminoacylation"/>
    <property type="evidence" value="ECO:0007669"/>
    <property type="project" value="UniProtKB-UniRule"/>
</dbReference>
<accession>A0A060PVJ5</accession>
<keyword evidence="7 12" id="KW-0067">ATP-binding</keyword>
<dbReference type="GO" id="GO:0000049">
    <property type="term" value="F:tRNA binding"/>
    <property type="evidence" value="ECO:0007669"/>
    <property type="project" value="InterPro"/>
</dbReference>
<dbReference type="Pfam" id="PF00749">
    <property type="entry name" value="tRNA-synt_1c"/>
    <property type="match status" value="1"/>
</dbReference>
<dbReference type="PROSITE" id="PS00178">
    <property type="entry name" value="AA_TRNA_LIGASE_I"/>
    <property type="match status" value="1"/>
</dbReference>
<comment type="function">
    <text evidence="12">Catalyzes the attachment of glutamate to tRNA(Glu) in a two-step reaction: glutamate is first activated by ATP to form Glu-AMP and then transferred to the acceptor end of tRNA(Glu).</text>
</comment>
<dbReference type="InterPro" id="IPR000924">
    <property type="entry name" value="Glu/Gln-tRNA-synth"/>
</dbReference>
<dbReference type="SUPFAM" id="SSF48163">
    <property type="entry name" value="An anticodon-binding domain of class I aminoacyl-tRNA synthetases"/>
    <property type="match status" value="1"/>
</dbReference>
<dbReference type="AlphaFoldDB" id="A0A060PVJ5"/>
<comment type="catalytic activity">
    <reaction evidence="10">
        <text>tRNA(Glu) + L-glutamate + ATP = L-glutamyl-tRNA(Gln) + AMP + diphosphate</text>
        <dbReference type="Rhea" id="RHEA:51156"/>
        <dbReference type="Rhea" id="RHEA-COMP:9663"/>
        <dbReference type="Rhea" id="RHEA-COMP:9684"/>
        <dbReference type="ChEBI" id="CHEBI:29985"/>
        <dbReference type="ChEBI" id="CHEBI:30616"/>
        <dbReference type="ChEBI" id="CHEBI:33019"/>
        <dbReference type="ChEBI" id="CHEBI:78442"/>
        <dbReference type="ChEBI" id="CHEBI:78520"/>
        <dbReference type="ChEBI" id="CHEBI:456215"/>
    </reaction>
</comment>
<dbReference type="PRINTS" id="PR00987">
    <property type="entry name" value="TRNASYNTHGLU"/>
</dbReference>
<comment type="subunit">
    <text evidence="3 12">Monomer.</text>
</comment>
<comment type="catalytic activity">
    <reaction evidence="12">
        <text>tRNA(Glu) + L-glutamate + ATP = L-glutamyl-tRNA(Glu) + AMP + diphosphate</text>
        <dbReference type="Rhea" id="RHEA:23540"/>
        <dbReference type="Rhea" id="RHEA-COMP:9663"/>
        <dbReference type="Rhea" id="RHEA-COMP:9680"/>
        <dbReference type="ChEBI" id="CHEBI:29985"/>
        <dbReference type="ChEBI" id="CHEBI:30616"/>
        <dbReference type="ChEBI" id="CHEBI:33019"/>
        <dbReference type="ChEBI" id="CHEBI:78442"/>
        <dbReference type="ChEBI" id="CHEBI:78520"/>
        <dbReference type="ChEBI" id="CHEBI:456215"/>
        <dbReference type="EC" id="6.1.1.17"/>
    </reaction>
</comment>
<dbReference type="GO" id="GO:0005524">
    <property type="term" value="F:ATP binding"/>
    <property type="evidence" value="ECO:0007669"/>
    <property type="project" value="UniProtKB-UniRule"/>
</dbReference>